<gene>
    <name evidence="1" type="ORF">DPMN_084247</name>
</gene>
<name>A0A9D3YAP8_DREPO</name>
<protein>
    <recommendedName>
        <fullName evidence="3">Ig-like domain-containing protein</fullName>
    </recommendedName>
</protein>
<evidence type="ECO:0000313" key="2">
    <source>
        <dbReference type="Proteomes" id="UP000828390"/>
    </source>
</evidence>
<sequence length="68" mass="7582">MLAANIGQGLSISCQMIGSPSALTLTWRVQGHKTTFYKQNATVTSADHAFGTYEYIPRYSVMQRRNIV</sequence>
<evidence type="ECO:0000313" key="1">
    <source>
        <dbReference type="EMBL" id="KAH3696770.1"/>
    </source>
</evidence>
<comment type="caution">
    <text evidence="1">The sequence shown here is derived from an EMBL/GenBank/DDBJ whole genome shotgun (WGS) entry which is preliminary data.</text>
</comment>
<dbReference type="InterPro" id="IPR036179">
    <property type="entry name" value="Ig-like_dom_sf"/>
</dbReference>
<proteinExistence type="predicted"/>
<organism evidence="1 2">
    <name type="scientific">Dreissena polymorpha</name>
    <name type="common">Zebra mussel</name>
    <name type="synonym">Mytilus polymorpha</name>
    <dbReference type="NCBI Taxonomy" id="45954"/>
    <lineage>
        <taxon>Eukaryota</taxon>
        <taxon>Metazoa</taxon>
        <taxon>Spiralia</taxon>
        <taxon>Lophotrochozoa</taxon>
        <taxon>Mollusca</taxon>
        <taxon>Bivalvia</taxon>
        <taxon>Autobranchia</taxon>
        <taxon>Heteroconchia</taxon>
        <taxon>Euheterodonta</taxon>
        <taxon>Imparidentia</taxon>
        <taxon>Neoheterodontei</taxon>
        <taxon>Myida</taxon>
        <taxon>Dreissenoidea</taxon>
        <taxon>Dreissenidae</taxon>
        <taxon>Dreissena</taxon>
    </lineage>
</organism>
<dbReference type="AlphaFoldDB" id="A0A9D3YAP8"/>
<accession>A0A9D3YAP8</accession>
<reference evidence="1" key="2">
    <citation type="submission" date="2020-11" db="EMBL/GenBank/DDBJ databases">
        <authorList>
            <person name="McCartney M.A."/>
            <person name="Auch B."/>
            <person name="Kono T."/>
            <person name="Mallez S."/>
            <person name="Becker A."/>
            <person name="Gohl D.M."/>
            <person name="Silverstein K.A.T."/>
            <person name="Koren S."/>
            <person name="Bechman K.B."/>
            <person name="Herman A."/>
            <person name="Abrahante J.E."/>
            <person name="Garbe J."/>
        </authorList>
    </citation>
    <scope>NUCLEOTIDE SEQUENCE</scope>
    <source>
        <strain evidence="1">Duluth1</strain>
        <tissue evidence="1">Whole animal</tissue>
    </source>
</reference>
<evidence type="ECO:0008006" key="3">
    <source>
        <dbReference type="Google" id="ProtNLM"/>
    </source>
</evidence>
<dbReference type="EMBL" id="JAIWYP010000016">
    <property type="protein sequence ID" value="KAH3696770.1"/>
    <property type="molecule type" value="Genomic_DNA"/>
</dbReference>
<reference evidence="1" key="1">
    <citation type="journal article" date="2019" name="bioRxiv">
        <title>The Genome of the Zebra Mussel, Dreissena polymorpha: A Resource for Invasive Species Research.</title>
        <authorList>
            <person name="McCartney M.A."/>
            <person name="Auch B."/>
            <person name="Kono T."/>
            <person name="Mallez S."/>
            <person name="Zhang Y."/>
            <person name="Obille A."/>
            <person name="Becker A."/>
            <person name="Abrahante J.E."/>
            <person name="Garbe J."/>
            <person name="Badalamenti J.P."/>
            <person name="Herman A."/>
            <person name="Mangelson H."/>
            <person name="Liachko I."/>
            <person name="Sullivan S."/>
            <person name="Sone E.D."/>
            <person name="Koren S."/>
            <person name="Silverstein K.A.T."/>
            <person name="Beckman K.B."/>
            <person name="Gohl D.M."/>
        </authorList>
    </citation>
    <scope>NUCLEOTIDE SEQUENCE</scope>
    <source>
        <strain evidence="1">Duluth1</strain>
        <tissue evidence="1">Whole animal</tissue>
    </source>
</reference>
<dbReference type="SUPFAM" id="SSF48726">
    <property type="entry name" value="Immunoglobulin"/>
    <property type="match status" value="1"/>
</dbReference>
<dbReference type="Proteomes" id="UP000828390">
    <property type="component" value="Unassembled WGS sequence"/>
</dbReference>
<keyword evidence="2" id="KW-1185">Reference proteome</keyword>